<proteinExistence type="predicted"/>
<organism evidence="1 2">
    <name type="scientific">Stachybotrys chlorohalonatus (strain IBT 40285)</name>
    <dbReference type="NCBI Taxonomy" id="1283841"/>
    <lineage>
        <taxon>Eukaryota</taxon>
        <taxon>Fungi</taxon>
        <taxon>Dikarya</taxon>
        <taxon>Ascomycota</taxon>
        <taxon>Pezizomycotina</taxon>
        <taxon>Sordariomycetes</taxon>
        <taxon>Hypocreomycetidae</taxon>
        <taxon>Hypocreales</taxon>
        <taxon>Stachybotryaceae</taxon>
        <taxon>Stachybotrys</taxon>
    </lineage>
</organism>
<gene>
    <name evidence="1" type="ORF">S40285_09562</name>
</gene>
<dbReference type="Proteomes" id="UP000028524">
    <property type="component" value="Unassembled WGS sequence"/>
</dbReference>
<dbReference type="AlphaFoldDB" id="A0A084QLL9"/>
<protein>
    <submittedName>
        <fullName evidence="1">Uncharacterized protein</fullName>
    </submittedName>
</protein>
<evidence type="ECO:0000313" key="2">
    <source>
        <dbReference type="Proteomes" id="UP000028524"/>
    </source>
</evidence>
<reference evidence="1 2" key="1">
    <citation type="journal article" date="2014" name="BMC Genomics">
        <title>Comparative genome sequencing reveals chemotype-specific gene clusters in the toxigenic black mold Stachybotrys.</title>
        <authorList>
            <person name="Semeiks J."/>
            <person name="Borek D."/>
            <person name="Otwinowski Z."/>
            <person name="Grishin N.V."/>
        </authorList>
    </citation>
    <scope>NUCLEOTIDE SEQUENCE [LARGE SCALE GENOMIC DNA]</scope>
    <source>
        <strain evidence="1 2">IBT 40285</strain>
    </source>
</reference>
<name>A0A084QLL9_STAC4</name>
<keyword evidence="2" id="KW-1185">Reference proteome</keyword>
<sequence length="108" mass="12116">MTSSRSALQVIVQPQQQSGQCTIQAIHRHAERLRKNGNIVKMLWVPSGAGGFTMASEAKAEARRAARGTCRPKEAMYQARSTRIRLAITQLQQHMTLPEWGRKVFQAN</sequence>
<dbReference type="EMBL" id="KL660649">
    <property type="protein sequence ID" value="KFA64854.1"/>
    <property type="molecule type" value="Genomic_DNA"/>
</dbReference>
<accession>A0A084QLL9</accession>
<dbReference type="HOGENOM" id="CLU_2198723_0_0_1"/>
<evidence type="ECO:0000313" key="1">
    <source>
        <dbReference type="EMBL" id="KFA64854.1"/>
    </source>
</evidence>
<dbReference type="InParanoid" id="A0A084QLL9"/>
<dbReference type="STRING" id="1283841.A0A084QLL9"/>